<dbReference type="InterPro" id="IPR003016">
    <property type="entry name" value="2-oxoA_DH_lipoyl-BS"/>
</dbReference>
<dbReference type="Gene3D" id="2.40.50.100">
    <property type="match status" value="1"/>
</dbReference>
<sequence>MTEHPQSFWQRLLSWFHHDSQPATPAITVKDGVWLQMRAQGHYRMGLSSDALEQIGDISFADLPIMTDDVLAAGDDILEVESDKAVENFKTPYAGTVVKVNEDLVADPATINQNKQPDNWILELQVA</sequence>
<dbReference type="GO" id="GO:0009249">
    <property type="term" value="P:protein lipoylation"/>
    <property type="evidence" value="ECO:0007669"/>
    <property type="project" value="TreeGrafter"/>
</dbReference>
<dbReference type="PANTHER" id="PTHR11715:SF3">
    <property type="entry name" value="GLYCINE CLEAVAGE SYSTEM H PROTEIN-RELATED"/>
    <property type="match status" value="1"/>
</dbReference>
<evidence type="ECO:0000256" key="2">
    <source>
        <dbReference type="ARBA" id="ARBA00022823"/>
    </source>
</evidence>
<accession>A0AAC8UXJ5</accession>
<dbReference type="EMBL" id="CP012033">
    <property type="protein sequence ID" value="AKP65020.1"/>
    <property type="molecule type" value="Genomic_DNA"/>
</dbReference>
<organism evidence="4 5">
    <name type="scientific">Levilactobacillus koreensis</name>
    <dbReference type="NCBI Taxonomy" id="637971"/>
    <lineage>
        <taxon>Bacteria</taxon>
        <taxon>Bacillati</taxon>
        <taxon>Bacillota</taxon>
        <taxon>Bacilli</taxon>
        <taxon>Lactobacillales</taxon>
        <taxon>Lactobacillaceae</taxon>
        <taxon>Levilactobacillus</taxon>
    </lineage>
</organism>
<keyword evidence="2" id="KW-0450">Lipoyl</keyword>
<dbReference type="PANTHER" id="PTHR11715">
    <property type="entry name" value="GLYCINE CLEAVAGE SYSTEM H PROTEIN"/>
    <property type="match status" value="1"/>
</dbReference>
<protein>
    <submittedName>
        <fullName evidence="4">Glycine cleavage system H protein (Lipoate-binding)</fullName>
    </submittedName>
</protein>
<evidence type="ECO:0000256" key="1">
    <source>
        <dbReference type="ARBA" id="ARBA00009249"/>
    </source>
</evidence>
<dbReference type="CDD" id="cd06848">
    <property type="entry name" value="GCS_H"/>
    <property type="match status" value="1"/>
</dbReference>
<comment type="similarity">
    <text evidence="1">Belongs to the GcvH family.</text>
</comment>
<dbReference type="SUPFAM" id="SSF51230">
    <property type="entry name" value="Single hybrid motif"/>
    <property type="match status" value="1"/>
</dbReference>
<dbReference type="InterPro" id="IPR011053">
    <property type="entry name" value="Single_hybrid_motif"/>
</dbReference>
<evidence type="ECO:0000259" key="3">
    <source>
        <dbReference type="PROSITE" id="PS50968"/>
    </source>
</evidence>
<feature type="domain" description="Lipoyl-binding" evidence="3">
    <location>
        <begin position="42"/>
        <end position="125"/>
    </location>
</feature>
<dbReference type="InterPro" id="IPR002930">
    <property type="entry name" value="GCV_H"/>
</dbReference>
<dbReference type="GO" id="GO:0019464">
    <property type="term" value="P:glycine decarboxylation via glycine cleavage system"/>
    <property type="evidence" value="ECO:0007669"/>
    <property type="project" value="InterPro"/>
</dbReference>
<name>A0AAC8UXJ5_9LACO</name>
<evidence type="ECO:0000313" key="4">
    <source>
        <dbReference type="EMBL" id="AKP65020.1"/>
    </source>
</evidence>
<dbReference type="InterPro" id="IPR000089">
    <property type="entry name" value="Biotin_lipoyl"/>
</dbReference>
<dbReference type="PROSITE" id="PS00189">
    <property type="entry name" value="LIPOYL"/>
    <property type="match status" value="1"/>
</dbReference>
<dbReference type="AlphaFoldDB" id="A0AAC8UXJ5"/>
<gene>
    <name evidence="4" type="ORF">ABN16_08425</name>
</gene>
<dbReference type="GO" id="GO:0005737">
    <property type="term" value="C:cytoplasm"/>
    <property type="evidence" value="ECO:0007669"/>
    <property type="project" value="TreeGrafter"/>
</dbReference>
<dbReference type="GO" id="GO:0005960">
    <property type="term" value="C:glycine cleavage complex"/>
    <property type="evidence" value="ECO:0007669"/>
    <property type="project" value="InterPro"/>
</dbReference>
<dbReference type="InterPro" id="IPR033753">
    <property type="entry name" value="GCV_H/Fam206"/>
</dbReference>
<reference evidence="4 5" key="1">
    <citation type="submission" date="2015-07" db="EMBL/GenBank/DDBJ databases">
        <title>Lactobacillus korensis/26-25/ whole genome sequencing.</title>
        <authorList>
            <person name="Kim M.K."/>
            <person name="Im W.-T."/>
            <person name="Srinivasan S."/>
            <person name="Lee J.-J."/>
        </authorList>
    </citation>
    <scope>NUCLEOTIDE SEQUENCE [LARGE SCALE GENOMIC DNA]</scope>
    <source>
        <strain evidence="4 5">26-25</strain>
    </source>
</reference>
<proteinExistence type="inferred from homology"/>
<keyword evidence="5" id="KW-1185">Reference proteome</keyword>
<dbReference type="KEGG" id="lko:ABN16_08425"/>
<dbReference type="Proteomes" id="UP000036000">
    <property type="component" value="Chromosome"/>
</dbReference>
<dbReference type="RefSeq" id="WP_048734874.1">
    <property type="nucleotide sequence ID" value="NZ_CP012033.1"/>
</dbReference>
<dbReference type="PROSITE" id="PS50968">
    <property type="entry name" value="BIOTINYL_LIPOYL"/>
    <property type="match status" value="1"/>
</dbReference>
<dbReference type="Pfam" id="PF01597">
    <property type="entry name" value="GCV_H"/>
    <property type="match status" value="1"/>
</dbReference>
<evidence type="ECO:0000313" key="5">
    <source>
        <dbReference type="Proteomes" id="UP000036000"/>
    </source>
</evidence>